<keyword evidence="3" id="KW-1185">Reference proteome</keyword>
<accession>A0ABT3XRA7</accession>
<dbReference type="EMBL" id="JAOVZW010000013">
    <property type="protein sequence ID" value="MCX8524663.1"/>
    <property type="molecule type" value="Genomic_DNA"/>
</dbReference>
<proteinExistence type="predicted"/>
<dbReference type="Proteomes" id="UP001073122">
    <property type="component" value="Unassembled WGS sequence"/>
</dbReference>
<evidence type="ECO:0000313" key="3">
    <source>
        <dbReference type="Proteomes" id="UP001073122"/>
    </source>
</evidence>
<dbReference type="PANTHER" id="PTHR11455">
    <property type="entry name" value="CRYPTOCHROME"/>
    <property type="match status" value="1"/>
</dbReference>
<sequence length="86" mass="10184">MKTGLVWFKNDVRLHDNEALTEAIEECDELIFCYAIEKNNFRKLDLGFKKCDINRFKFLKQPVMDLQNHLEKLVAHLLIGYLNAKK</sequence>
<dbReference type="InterPro" id="IPR002081">
    <property type="entry name" value="Cryptochrome/DNA_photolyase_1"/>
</dbReference>
<dbReference type="RefSeq" id="WP_267265947.1">
    <property type="nucleotide sequence ID" value="NZ_JAOVZW010000013.1"/>
</dbReference>
<feature type="domain" description="Photolyase/cryptochrome alpha/beta" evidence="1">
    <location>
        <begin position="2"/>
        <end position="86"/>
    </location>
</feature>
<comment type="caution">
    <text evidence="2">The sequence shown here is derived from an EMBL/GenBank/DDBJ whole genome shotgun (WGS) entry which is preliminary data.</text>
</comment>
<organism evidence="2 3">
    <name type="scientific">Chryseobacterium formosus</name>
    <dbReference type="NCBI Taxonomy" id="1537363"/>
    <lineage>
        <taxon>Bacteria</taxon>
        <taxon>Pseudomonadati</taxon>
        <taxon>Bacteroidota</taxon>
        <taxon>Flavobacteriia</taxon>
        <taxon>Flavobacteriales</taxon>
        <taxon>Weeksellaceae</taxon>
        <taxon>Chryseobacterium group</taxon>
        <taxon>Chryseobacterium</taxon>
    </lineage>
</organism>
<dbReference type="Gene3D" id="3.40.50.620">
    <property type="entry name" value="HUPs"/>
    <property type="match status" value="1"/>
</dbReference>
<evidence type="ECO:0000313" key="2">
    <source>
        <dbReference type="EMBL" id="MCX8524663.1"/>
    </source>
</evidence>
<reference evidence="2" key="1">
    <citation type="submission" date="2022-10" db="EMBL/GenBank/DDBJ databases">
        <title>Chryseobacterium sp. nov., a novel bacterial species.</title>
        <authorList>
            <person name="Cao Y."/>
        </authorList>
    </citation>
    <scope>NUCLEOTIDE SEQUENCE</scope>
    <source>
        <strain evidence="2">CCTCC AB2015118</strain>
    </source>
</reference>
<dbReference type="InterPro" id="IPR014729">
    <property type="entry name" value="Rossmann-like_a/b/a_fold"/>
</dbReference>
<gene>
    <name evidence="2" type="ORF">OF897_12140</name>
</gene>
<dbReference type="SUPFAM" id="SSF52425">
    <property type="entry name" value="Cryptochrome/photolyase, N-terminal domain"/>
    <property type="match status" value="1"/>
</dbReference>
<dbReference type="Pfam" id="PF00875">
    <property type="entry name" value="DNA_photolyase"/>
    <property type="match status" value="1"/>
</dbReference>
<protein>
    <submittedName>
        <fullName evidence="2">Deoxyribodipyrimidine photo-lyase</fullName>
    </submittedName>
</protein>
<dbReference type="PANTHER" id="PTHR11455:SF9">
    <property type="entry name" value="CRYPTOCHROME CIRCADIAN CLOCK 5 ISOFORM X1"/>
    <property type="match status" value="1"/>
</dbReference>
<evidence type="ECO:0000259" key="1">
    <source>
        <dbReference type="PROSITE" id="PS51645"/>
    </source>
</evidence>
<dbReference type="InterPro" id="IPR006050">
    <property type="entry name" value="DNA_photolyase_N"/>
</dbReference>
<dbReference type="InterPro" id="IPR036155">
    <property type="entry name" value="Crypto/Photolyase_N_sf"/>
</dbReference>
<dbReference type="PROSITE" id="PS51645">
    <property type="entry name" value="PHR_CRY_ALPHA_BETA"/>
    <property type="match status" value="1"/>
</dbReference>
<name>A0ABT3XRA7_9FLAO</name>